<accession>A0ABP8W569</accession>
<dbReference type="CDD" id="cd08518">
    <property type="entry name" value="PBP2_NikA_DppA_OppA_like_19"/>
    <property type="match status" value="1"/>
</dbReference>
<evidence type="ECO:0000256" key="1">
    <source>
        <dbReference type="ARBA" id="ARBA00005695"/>
    </source>
</evidence>
<proteinExistence type="inferred from homology"/>
<evidence type="ECO:0000256" key="2">
    <source>
        <dbReference type="ARBA" id="ARBA00022448"/>
    </source>
</evidence>
<dbReference type="Proteomes" id="UP001500621">
    <property type="component" value="Unassembled WGS sequence"/>
</dbReference>
<protein>
    <submittedName>
        <fullName evidence="5">ABC transporter substrate-binding protein</fullName>
    </submittedName>
</protein>
<name>A0ABP8W569_9ACTN</name>
<dbReference type="InterPro" id="IPR039424">
    <property type="entry name" value="SBP_5"/>
</dbReference>
<keyword evidence="6" id="KW-1185">Reference proteome</keyword>
<evidence type="ECO:0000313" key="6">
    <source>
        <dbReference type="Proteomes" id="UP001500621"/>
    </source>
</evidence>
<dbReference type="SUPFAM" id="SSF53850">
    <property type="entry name" value="Periplasmic binding protein-like II"/>
    <property type="match status" value="1"/>
</dbReference>
<dbReference type="InterPro" id="IPR030678">
    <property type="entry name" value="Peptide/Ni-bd"/>
</dbReference>
<comment type="similarity">
    <text evidence="1">Belongs to the bacterial solute-binding protein 5 family.</text>
</comment>
<feature type="domain" description="Solute-binding protein family 5" evidence="4">
    <location>
        <begin position="75"/>
        <end position="432"/>
    </location>
</feature>
<gene>
    <name evidence="5" type="ORF">GCM10023226_18000</name>
</gene>
<evidence type="ECO:0000313" key="5">
    <source>
        <dbReference type="EMBL" id="GAA4681218.1"/>
    </source>
</evidence>
<dbReference type="RefSeq" id="WP_345264920.1">
    <property type="nucleotide sequence ID" value="NZ_BAABIM010000002.1"/>
</dbReference>
<dbReference type="InterPro" id="IPR000914">
    <property type="entry name" value="SBP_5_dom"/>
</dbReference>
<keyword evidence="2" id="KW-0813">Transport</keyword>
<evidence type="ECO:0000256" key="3">
    <source>
        <dbReference type="ARBA" id="ARBA00022729"/>
    </source>
</evidence>
<dbReference type="PANTHER" id="PTHR30290">
    <property type="entry name" value="PERIPLASMIC BINDING COMPONENT OF ABC TRANSPORTER"/>
    <property type="match status" value="1"/>
</dbReference>
<comment type="caution">
    <text evidence="5">The sequence shown here is derived from an EMBL/GenBank/DDBJ whole genome shotgun (WGS) entry which is preliminary data.</text>
</comment>
<evidence type="ECO:0000259" key="4">
    <source>
        <dbReference type="Pfam" id="PF00496"/>
    </source>
</evidence>
<dbReference type="Gene3D" id="3.10.105.10">
    <property type="entry name" value="Dipeptide-binding Protein, Domain 3"/>
    <property type="match status" value="1"/>
</dbReference>
<dbReference type="PANTHER" id="PTHR30290:SF9">
    <property type="entry name" value="OLIGOPEPTIDE-BINDING PROTEIN APPA"/>
    <property type="match status" value="1"/>
</dbReference>
<dbReference type="Gene3D" id="3.40.190.10">
    <property type="entry name" value="Periplasmic binding protein-like II"/>
    <property type="match status" value="1"/>
</dbReference>
<keyword evidence="3" id="KW-0732">Signal</keyword>
<organism evidence="5 6">
    <name type="scientific">Nocardioides nanhaiensis</name>
    <dbReference type="NCBI Taxonomy" id="1476871"/>
    <lineage>
        <taxon>Bacteria</taxon>
        <taxon>Bacillati</taxon>
        <taxon>Actinomycetota</taxon>
        <taxon>Actinomycetes</taxon>
        <taxon>Propionibacteriales</taxon>
        <taxon>Nocardioidaceae</taxon>
        <taxon>Nocardioides</taxon>
    </lineage>
</organism>
<dbReference type="PIRSF" id="PIRSF002741">
    <property type="entry name" value="MppA"/>
    <property type="match status" value="1"/>
</dbReference>
<dbReference type="Pfam" id="PF00496">
    <property type="entry name" value="SBP_bac_5"/>
    <property type="match status" value="1"/>
</dbReference>
<reference evidence="6" key="1">
    <citation type="journal article" date="2019" name="Int. J. Syst. Evol. Microbiol.">
        <title>The Global Catalogue of Microorganisms (GCM) 10K type strain sequencing project: providing services to taxonomists for standard genome sequencing and annotation.</title>
        <authorList>
            <consortium name="The Broad Institute Genomics Platform"/>
            <consortium name="The Broad Institute Genome Sequencing Center for Infectious Disease"/>
            <person name="Wu L."/>
            <person name="Ma J."/>
        </authorList>
    </citation>
    <scope>NUCLEOTIDE SEQUENCE [LARGE SCALE GENOMIC DNA]</scope>
    <source>
        <strain evidence="6">JCM 18127</strain>
    </source>
</reference>
<dbReference type="EMBL" id="BAABIM010000002">
    <property type="protein sequence ID" value="GAA4681218.1"/>
    <property type="molecule type" value="Genomic_DNA"/>
</dbReference>
<sequence length="533" mass="56492">MTAAAVALTAGALTACGGTTTAGSGGASSEGGAPTELRLAIGGESEEGYDPTLGWGRYGSPLFQSTLLTRDADLELQPDLATDYEVSEDGLTWTVRIRDDVAFTDGEPLTADDVAYTFNTAAEQGGLTDVTVLEEAVATDETTVELRLERPQSTFVNRLASLGIVPEHAHGEDYAQQPVGSGPFELVSWQQGQQLVVERNEDYYGEQPDFERVTFVFTDEDGSLAAARAGEVDMAAVPAALATQQVPGMRLEAIDSVDNRGVMFPTVPEGAVAGSGNEQVGNDVTADLAIRRAVNTAVDRAALVEGVLEGFGSPASGPADAAPWGNPSAAVADADPQAAATMLEEAGWRDEDGDGVRERNGLRASFALLYPAEDSLRQGLALNVADMVAEAGIEVRAEGVSWEEIDRRLHTDAVLFGWGSHDPTEMYNLYHSSQAGVEYWNPGYYASDAVDAHLDTAMAATDEATATRAWQAAQLDEQGEGFTASGDAAWAWLVNLQHTYYTDECLDLGETQTEPHGHGWPVTAGITGWSWTC</sequence>